<evidence type="ECO:0000256" key="1">
    <source>
        <dbReference type="SAM" id="MobiDB-lite"/>
    </source>
</evidence>
<dbReference type="InterPro" id="IPR024787">
    <property type="entry name" value="EcsC"/>
</dbReference>
<dbReference type="Pfam" id="PF12787">
    <property type="entry name" value="EcsC"/>
    <property type="match status" value="1"/>
</dbReference>
<reference evidence="2 3" key="1">
    <citation type="journal article" date="2013" name="Genome Announc.">
        <title>Draft Genome Sequence of Arthrobacter crystallopoietes Strain BAB-32, Revealing Genes for Bioremediation.</title>
        <authorList>
            <person name="Joshi M.N."/>
            <person name="Pandit A.S."/>
            <person name="Sharma A."/>
            <person name="Pandya R.V."/>
            <person name="Desai S.M."/>
            <person name="Saxena A.K."/>
            <person name="Bagatharia S.B."/>
        </authorList>
    </citation>
    <scope>NUCLEOTIDE SEQUENCE [LARGE SCALE GENOMIC DNA]</scope>
    <source>
        <strain evidence="2 3">BAB-32</strain>
    </source>
</reference>
<sequence>MANTTDETTPTAEETPPVEAEETASTVGDTRHADETPTTATEKASAQLLKLVDNVIDKGVGPLTGSIAWAEDRLSRIQGDRYEPSADPTRKIRPDEQEDIEKAIKRLIVESVEAAGVNGFVTGLGGFIAMPVTVPANMAGALVINARLAAAIAYLRGYDPKDPHVRTVATLIAVGSNAQQIGKVIGIKVGQKVAMQAIKRLPIVVIREINKKAGFMLLAKYGSKRALVTLAKGVPLVGGVIGGAVDATMTSVIGRTARAMFPVD</sequence>
<evidence type="ECO:0000313" key="2">
    <source>
        <dbReference type="EMBL" id="EMY35402.1"/>
    </source>
</evidence>
<keyword evidence="3" id="KW-1185">Reference proteome</keyword>
<dbReference type="Proteomes" id="UP000010729">
    <property type="component" value="Unassembled WGS sequence"/>
</dbReference>
<feature type="region of interest" description="Disordered" evidence="1">
    <location>
        <begin position="1"/>
        <end position="42"/>
    </location>
</feature>
<dbReference type="AlphaFoldDB" id="N1V5N6"/>
<proteinExistence type="predicted"/>
<protein>
    <recommendedName>
        <fullName evidence="4">EcsC family protein</fullName>
    </recommendedName>
</protein>
<comment type="caution">
    <text evidence="2">The sequence shown here is derived from an EMBL/GenBank/DDBJ whole genome shotgun (WGS) entry which is preliminary data.</text>
</comment>
<evidence type="ECO:0000313" key="3">
    <source>
        <dbReference type="Proteomes" id="UP000010729"/>
    </source>
</evidence>
<name>N1V5N6_9MICC</name>
<organism evidence="2 3">
    <name type="scientific">Arthrobacter crystallopoietes BAB-32</name>
    <dbReference type="NCBI Taxonomy" id="1246476"/>
    <lineage>
        <taxon>Bacteria</taxon>
        <taxon>Bacillati</taxon>
        <taxon>Actinomycetota</taxon>
        <taxon>Actinomycetes</taxon>
        <taxon>Micrococcales</taxon>
        <taxon>Micrococcaceae</taxon>
        <taxon>Crystallibacter</taxon>
    </lineage>
</organism>
<dbReference type="EMBL" id="ANPE02000074">
    <property type="protein sequence ID" value="EMY35402.1"/>
    <property type="molecule type" value="Genomic_DNA"/>
</dbReference>
<dbReference type="RefSeq" id="WP_005267623.1">
    <property type="nucleotide sequence ID" value="NZ_ANPE02000074.1"/>
</dbReference>
<gene>
    <name evidence="2" type="ORF">D477_004476</name>
</gene>
<dbReference type="OrthoDB" id="1425703at2"/>
<evidence type="ECO:0008006" key="4">
    <source>
        <dbReference type="Google" id="ProtNLM"/>
    </source>
</evidence>
<feature type="compositionally biased region" description="Low complexity" evidence="1">
    <location>
        <begin position="1"/>
        <end position="26"/>
    </location>
</feature>
<accession>N1V5N6</accession>